<feature type="transmembrane region" description="Helical" evidence="9">
    <location>
        <begin position="39"/>
        <end position="58"/>
    </location>
</feature>
<evidence type="ECO:0000313" key="12">
    <source>
        <dbReference type="Proteomes" id="UP000830055"/>
    </source>
</evidence>
<dbReference type="InterPro" id="IPR013685">
    <property type="entry name" value="POTRA_FtsQ_type"/>
</dbReference>
<evidence type="ECO:0000256" key="9">
    <source>
        <dbReference type="SAM" id="Phobius"/>
    </source>
</evidence>
<reference evidence="11 12" key="1">
    <citation type="submission" date="2022-01" db="EMBL/GenBank/DDBJ databases">
        <title>Desulfofustis limnae sp. nov., a novel mesophilic sulfate-reducing bacterium isolated from marsh soil.</title>
        <authorList>
            <person name="Watanabe M."/>
            <person name="Takahashi A."/>
            <person name="Kojima H."/>
            <person name="Fukui M."/>
        </authorList>
    </citation>
    <scope>NUCLEOTIDE SEQUENCE [LARGE SCALE GENOMIC DNA]</scope>
    <source>
        <strain evidence="11 12">PPLL</strain>
    </source>
</reference>
<evidence type="ECO:0000256" key="6">
    <source>
        <dbReference type="ARBA" id="ARBA00022989"/>
    </source>
</evidence>
<keyword evidence="7 9" id="KW-0472">Membrane</keyword>
<sequence length="297" mass="32971">MPVHEQRLQKSLLKKINAYWTQKRLARRPAALAEQSGRGLWRGALLVICLVAASILLVTGKGPGGLASLLASLDYFRLTGIEVRGCRHSSVQEVKTASGVTISTSLFAVDAEAVGAAVQSADDWVKSVRVVRRWPDELLIEVDEYEPYALITRTDNHQTGLYYLDRDGVPFLKTKAGMDLDYPVITGLEGIAVAQEHEGLAQALAFLRLVAANNPNLPAQSVSEVHVDGTGELIVYLVEHPFPIMFGGGEIRQKYLRLRKVLEVLYKPRKEGMDIARVAYIRMNYLKDRVIVGYRES</sequence>
<keyword evidence="4" id="KW-0132">Cell division</keyword>
<dbReference type="Pfam" id="PF03799">
    <property type="entry name" value="FtsQ_DivIB_C"/>
    <property type="match status" value="1"/>
</dbReference>
<evidence type="ECO:0000256" key="4">
    <source>
        <dbReference type="ARBA" id="ARBA00022618"/>
    </source>
</evidence>
<gene>
    <name evidence="11" type="ORF">DPPLL_07290</name>
</gene>
<dbReference type="Gene3D" id="3.10.20.310">
    <property type="entry name" value="membrane protein fhac"/>
    <property type="match status" value="1"/>
</dbReference>
<evidence type="ECO:0000313" key="11">
    <source>
        <dbReference type="EMBL" id="BDD86364.1"/>
    </source>
</evidence>
<keyword evidence="3" id="KW-0997">Cell inner membrane</keyword>
<dbReference type="Proteomes" id="UP000830055">
    <property type="component" value="Chromosome"/>
</dbReference>
<feature type="domain" description="POTRA" evidence="10">
    <location>
        <begin position="76"/>
        <end position="145"/>
    </location>
</feature>
<evidence type="ECO:0000256" key="1">
    <source>
        <dbReference type="ARBA" id="ARBA00004370"/>
    </source>
</evidence>
<dbReference type="Pfam" id="PF08478">
    <property type="entry name" value="POTRA_1"/>
    <property type="match status" value="1"/>
</dbReference>
<proteinExistence type="predicted"/>
<accession>A0ABN6M2Y1</accession>
<dbReference type="EMBL" id="AP025516">
    <property type="protein sequence ID" value="BDD86364.1"/>
    <property type="molecule type" value="Genomic_DNA"/>
</dbReference>
<evidence type="ECO:0000256" key="5">
    <source>
        <dbReference type="ARBA" id="ARBA00022692"/>
    </source>
</evidence>
<keyword evidence="5 9" id="KW-0812">Transmembrane</keyword>
<dbReference type="PANTHER" id="PTHR35851">
    <property type="entry name" value="CELL DIVISION PROTEIN FTSQ"/>
    <property type="match status" value="1"/>
</dbReference>
<dbReference type="InterPro" id="IPR026579">
    <property type="entry name" value="FtsQ"/>
</dbReference>
<name>A0ABN6M2Y1_9BACT</name>
<evidence type="ECO:0000256" key="7">
    <source>
        <dbReference type="ARBA" id="ARBA00023136"/>
    </source>
</evidence>
<protein>
    <recommendedName>
        <fullName evidence="10">POTRA domain-containing protein</fullName>
    </recommendedName>
</protein>
<dbReference type="InterPro" id="IPR005548">
    <property type="entry name" value="Cell_div_FtsQ/DivIB_C"/>
</dbReference>
<evidence type="ECO:0000256" key="2">
    <source>
        <dbReference type="ARBA" id="ARBA00022475"/>
    </source>
</evidence>
<keyword evidence="8" id="KW-0131">Cell cycle</keyword>
<organism evidence="11 12">
    <name type="scientific">Desulfofustis limnaeus</name>
    <dbReference type="NCBI Taxonomy" id="2740163"/>
    <lineage>
        <taxon>Bacteria</taxon>
        <taxon>Pseudomonadati</taxon>
        <taxon>Thermodesulfobacteriota</taxon>
        <taxon>Desulfobulbia</taxon>
        <taxon>Desulfobulbales</taxon>
        <taxon>Desulfocapsaceae</taxon>
        <taxon>Desulfofustis</taxon>
    </lineage>
</organism>
<dbReference type="PANTHER" id="PTHR35851:SF1">
    <property type="entry name" value="CELL DIVISION PROTEIN FTSQ"/>
    <property type="match status" value="1"/>
</dbReference>
<comment type="subcellular location">
    <subcellularLocation>
        <location evidence="1">Membrane</location>
    </subcellularLocation>
</comment>
<evidence type="ECO:0000256" key="3">
    <source>
        <dbReference type="ARBA" id="ARBA00022519"/>
    </source>
</evidence>
<keyword evidence="12" id="KW-1185">Reference proteome</keyword>
<evidence type="ECO:0000256" key="8">
    <source>
        <dbReference type="ARBA" id="ARBA00023306"/>
    </source>
</evidence>
<keyword evidence="6 9" id="KW-1133">Transmembrane helix</keyword>
<evidence type="ECO:0000259" key="10">
    <source>
        <dbReference type="PROSITE" id="PS51779"/>
    </source>
</evidence>
<dbReference type="InterPro" id="IPR034746">
    <property type="entry name" value="POTRA"/>
</dbReference>
<dbReference type="PROSITE" id="PS51779">
    <property type="entry name" value="POTRA"/>
    <property type="match status" value="1"/>
</dbReference>
<keyword evidence="2" id="KW-1003">Cell membrane</keyword>